<protein>
    <submittedName>
        <fullName evidence="2">Uncharacterized protein</fullName>
    </submittedName>
</protein>
<organism evidence="2 3">
    <name type="scientific">Zizania palustris</name>
    <name type="common">Northern wild rice</name>
    <dbReference type="NCBI Taxonomy" id="103762"/>
    <lineage>
        <taxon>Eukaryota</taxon>
        <taxon>Viridiplantae</taxon>
        <taxon>Streptophyta</taxon>
        <taxon>Embryophyta</taxon>
        <taxon>Tracheophyta</taxon>
        <taxon>Spermatophyta</taxon>
        <taxon>Magnoliopsida</taxon>
        <taxon>Liliopsida</taxon>
        <taxon>Poales</taxon>
        <taxon>Poaceae</taxon>
        <taxon>BOP clade</taxon>
        <taxon>Oryzoideae</taxon>
        <taxon>Oryzeae</taxon>
        <taxon>Zizaniinae</taxon>
        <taxon>Zizania</taxon>
    </lineage>
</organism>
<proteinExistence type="predicted"/>
<gene>
    <name evidence="2" type="ORF">GUJ93_ZPchr0011g27705</name>
</gene>
<accession>A0A8J5WH19</accession>
<keyword evidence="3" id="KW-1185">Reference proteome</keyword>
<evidence type="ECO:0000313" key="2">
    <source>
        <dbReference type="EMBL" id="KAG8091065.1"/>
    </source>
</evidence>
<dbReference type="AlphaFoldDB" id="A0A8J5WH19"/>
<evidence type="ECO:0000313" key="3">
    <source>
        <dbReference type="Proteomes" id="UP000729402"/>
    </source>
</evidence>
<feature type="region of interest" description="Disordered" evidence="1">
    <location>
        <begin position="186"/>
        <end position="218"/>
    </location>
</feature>
<dbReference type="EMBL" id="JAAALK010000081">
    <property type="protein sequence ID" value="KAG8091065.1"/>
    <property type="molecule type" value="Genomic_DNA"/>
</dbReference>
<name>A0A8J5WH19_ZIZPA</name>
<reference evidence="2" key="1">
    <citation type="journal article" date="2021" name="bioRxiv">
        <title>Whole Genome Assembly and Annotation of Northern Wild Rice, Zizania palustris L., Supports a Whole Genome Duplication in the Zizania Genus.</title>
        <authorList>
            <person name="Haas M."/>
            <person name="Kono T."/>
            <person name="Macchietto M."/>
            <person name="Millas R."/>
            <person name="McGilp L."/>
            <person name="Shao M."/>
            <person name="Duquette J."/>
            <person name="Hirsch C.N."/>
            <person name="Kimball J."/>
        </authorList>
    </citation>
    <scope>NUCLEOTIDE SEQUENCE</scope>
    <source>
        <tissue evidence="2">Fresh leaf tissue</tissue>
    </source>
</reference>
<comment type="caution">
    <text evidence="2">The sequence shown here is derived from an EMBL/GenBank/DDBJ whole genome shotgun (WGS) entry which is preliminary data.</text>
</comment>
<evidence type="ECO:0000256" key="1">
    <source>
        <dbReference type="SAM" id="MobiDB-lite"/>
    </source>
</evidence>
<dbReference type="Proteomes" id="UP000729402">
    <property type="component" value="Unassembled WGS sequence"/>
</dbReference>
<reference evidence="2" key="2">
    <citation type="submission" date="2021-02" db="EMBL/GenBank/DDBJ databases">
        <authorList>
            <person name="Kimball J.A."/>
            <person name="Haas M.W."/>
            <person name="Macchietto M."/>
            <person name="Kono T."/>
            <person name="Duquette J."/>
            <person name="Shao M."/>
        </authorList>
    </citation>
    <scope>NUCLEOTIDE SEQUENCE</scope>
    <source>
        <tissue evidence="2">Fresh leaf tissue</tissue>
    </source>
</reference>
<sequence length="218" mass="23836">MPQPLLLLQPPAAEPRPKGLQNSWFSPLKLLGYFGGKMEARAQRAQRAQRVFVCKGAVERLKEKRIRGATVGGKYSILRVIAVTAQRVARSEGSGSHSPQLPFGLTSAFLAYGLSSEHRLLPEGGLRHLAGHSLGLLRHVSGPPKAFGFLILRSRHLRRMPNPAADGLVRPFGRCLGALRRPRIRKPRATFGAPPTGYSLPDPSKDQALTVHLTPTRL</sequence>